<dbReference type="STRING" id="1798561.A3B87_00240"/>
<evidence type="ECO:0000313" key="1">
    <source>
        <dbReference type="EMBL" id="OGG87285.1"/>
    </source>
</evidence>
<name>A0A1F6FN50_9BACT</name>
<accession>A0A1F6FN50</accession>
<reference evidence="1 2" key="1">
    <citation type="journal article" date="2016" name="Nat. Commun.">
        <title>Thousands of microbial genomes shed light on interconnected biogeochemical processes in an aquifer system.</title>
        <authorList>
            <person name="Anantharaman K."/>
            <person name="Brown C.T."/>
            <person name="Hug L.A."/>
            <person name="Sharon I."/>
            <person name="Castelle C.J."/>
            <person name="Probst A.J."/>
            <person name="Thomas B.C."/>
            <person name="Singh A."/>
            <person name="Wilkins M.J."/>
            <person name="Karaoz U."/>
            <person name="Brodie E.L."/>
            <person name="Williams K.H."/>
            <person name="Hubbard S.S."/>
            <person name="Banfield J.F."/>
        </authorList>
    </citation>
    <scope>NUCLEOTIDE SEQUENCE [LARGE SCALE GENOMIC DNA]</scope>
</reference>
<proteinExistence type="predicted"/>
<gene>
    <name evidence="1" type="ORF">A3B87_00240</name>
</gene>
<protein>
    <recommendedName>
        <fullName evidence="3">FCP1 homology domain-containing protein</fullName>
    </recommendedName>
</protein>
<evidence type="ECO:0000313" key="2">
    <source>
        <dbReference type="Proteomes" id="UP000179136"/>
    </source>
</evidence>
<evidence type="ECO:0008006" key="3">
    <source>
        <dbReference type="Google" id="ProtNLM"/>
    </source>
</evidence>
<dbReference type="EMBL" id="MFMW01000017">
    <property type="protein sequence ID" value="OGG87285.1"/>
    <property type="molecule type" value="Genomic_DNA"/>
</dbReference>
<organism evidence="1 2">
    <name type="scientific">Candidatus Kuenenbacteria bacterium RIFCSPHIGHO2_02_FULL_39_13</name>
    <dbReference type="NCBI Taxonomy" id="1798561"/>
    <lineage>
        <taxon>Bacteria</taxon>
        <taxon>Candidatus Kueneniibacteriota</taxon>
    </lineage>
</organism>
<dbReference type="InterPro" id="IPR023214">
    <property type="entry name" value="HAD_sf"/>
</dbReference>
<dbReference type="AlphaFoldDB" id="A0A1F6FN50"/>
<comment type="caution">
    <text evidence="1">The sequence shown here is derived from an EMBL/GenBank/DDBJ whole genome shotgun (WGS) entry which is preliminary data.</text>
</comment>
<dbReference type="Proteomes" id="UP000179136">
    <property type="component" value="Unassembled WGS sequence"/>
</dbReference>
<dbReference type="Gene3D" id="3.40.50.1000">
    <property type="entry name" value="HAD superfamily/HAD-like"/>
    <property type="match status" value="1"/>
</dbReference>
<sequence length="223" mass="26121">MKDQKISKIKSGIAVDIDETLSWTVGYWFKEMTKLFGNPEKLSVKKLISKYRYTQNVPYWQSMEALAWMEDKRHSNELQKILPLIKNANHYLNKINKILPVAVYLTTRPETIIKGTKIWLDKYGFPKALIICKPLNWQDNSNLWKAKTLFKLYPKIYGIIDDNKELLTFLEPKYKGVVYLYDNSRVENESVKVICAKNWYVLYNKIKNSAGSRLCSGAQMLNH</sequence>